<reference evidence="3" key="2">
    <citation type="submission" date="2021-04" db="EMBL/GenBank/DDBJ databases">
        <authorList>
            <person name="Gilroy R."/>
        </authorList>
    </citation>
    <scope>NUCLEOTIDE SEQUENCE</scope>
    <source>
        <strain evidence="3">ChiBcolR8-3208</strain>
    </source>
</reference>
<dbReference type="InterPro" id="IPR050268">
    <property type="entry name" value="NADH-dep_flavin_reductase"/>
</dbReference>
<organism evidence="3 4">
    <name type="scientific">Candidatus Acutalibacter ornithocaccae</name>
    <dbReference type="NCBI Taxonomy" id="2838416"/>
    <lineage>
        <taxon>Bacteria</taxon>
        <taxon>Bacillati</taxon>
        <taxon>Bacillota</taxon>
        <taxon>Clostridia</taxon>
        <taxon>Eubacteriales</taxon>
        <taxon>Acutalibacteraceae</taxon>
        <taxon>Acutalibacter</taxon>
    </lineage>
</organism>
<dbReference type="InterPro" id="IPR012349">
    <property type="entry name" value="Split_barrel_FMN-bd"/>
</dbReference>
<comment type="caution">
    <text evidence="3">The sequence shown here is derived from an EMBL/GenBank/DDBJ whole genome shotgun (WGS) entry which is preliminary data.</text>
</comment>
<dbReference type="GO" id="GO:0010181">
    <property type="term" value="F:FMN binding"/>
    <property type="evidence" value="ECO:0007669"/>
    <property type="project" value="InterPro"/>
</dbReference>
<dbReference type="InterPro" id="IPR002563">
    <property type="entry name" value="Flavin_Rdtase-like_dom"/>
</dbReference>
<dbReference type="PANTHER" id="PTHR30466">
    <property type="entry name" value="FLAVIN REDUCTASE"/>
    <property type="match status" value="1"/>
</dbReference>
<protein>
    <submittedName>
        <fullName evidence="3">Flavin reductase family protein</fullName>
    </submittedName>
</protein>
<dbReference type="Pfam" id="PF01613">
    <property type="entry name" value="Flavin_Reduct"/>
    <property type="match status" value="1"/>
</dbReference>
<sequence>MAMDEKALYKITYGLYVVSAQAEGQRSGCVVNTLQQVTAEPVRLAVTVNKDSLTCQLIQKAGRFATVALDQRADMMAIGRFGFRTGRDMDKFEGIPYKEDAAGMPYPTATACAHYSCKVEQTVDLGTHLLFVGLAEESEILTEDEPLTYSYYRNVIKGLTPKGAPSYQAKK</sequence>
<evidence type="ECO:0000259" key="2">
    <source>
        <dbReference type="SMART" id="SM00903"/>
    </source>
</evidence>
<evidence type="ECO:0000313" key="3">
    <source>
        <dbReference type="EMBL" id="HJB37488.1"/>
    </source>
</evidence>
<gene>
    <name evidence="3" type="ORF">H9942_05410</name>
</gene>
<dbReference type="Proteomes" id="UP000824214">
    <property type="component" value="Unassembled WGS sequence"/>
</dbReference>
<dbReference type="GO" id="GO:0042602">
    <property type="term" value="F:riboflavin reductase (NADPH) activity"/>
    <property type="evidence" value="ECO:0007669"/>
    <property type="project" value="TreeGrafter"/>
</dbReference>
<dbReference type="Gene3D" id="2.30.110.10">
    <property type="entry name" value="Electron Transport, Fmn-binding Protein, Chain A"/>
    <property type="match status" value="1"/>
</dbReference>
<dbReference type="SMART" id="SM00903">
    <property type="entry name" value="Flavin_Reduct"/>
    <property type="match status" value="1"/>
</dbReference>
<keyword evidence="1" id="KW-0560">Oxidoreductase</keyword>
<dbReference type="SUPFAM" id="SSF50475">
    <property type="entry name" value="FMN-binding split barrel"/>
    <property type="match status" value="1"/>
</dbReference>
<accession>A0A9D2RYH6</accession>
<evidence type="ECO:0000313" key="4">
    <source>
        <dbReference type="Proteomes" id="UP000824214"/>
    </source>
</evidence>
<feature type="domain" description="Flavin reductase like" evidence="2">
    <location>
        <begin position="8"/>
        <end position="156"/>
    </location>
</feature>
<dbReference type="EMBL" id="DWXZ01000113">
    <property type="protein sequence ID" value="HJB37488.1"/>
    <property type="molecule type" value="Genomic_DNA"/>
</dbReference>
<dbReference type="PANTHER" id="PTHR30466:SF1">
    <property type="entry name" value="FMN REDUCTASE (NADH) RUTF"/>
    <property type="match status" value="1"/>
</dbReference>
<proteinExistence type="predicted"/>
<dbReference type="AlphaFoldDB" id="A0A9D2RYH6"/>
<name>A0A9D2RYH6_9FIRM</name>
<reference evidence="3" key="1">
    <citation type="journal article" date="2021" name="PeerJ">
        <title>Extensive microbial diversity within the chicken gut microbiome revealed by metagenomics and culture.</title>
        <authorList>
            <person name="Gilroy R."/>
            <person name="Ravi A."/>
            <person name="Getino M."/>
            <person name="Pursley I."/>
            <person name="Horton D.L."/>
            <person name="Alikhan N.F."/>
            <person name="Baker D."/>
            <person name="Gharbi K."/>
            <person name="Hall N."/>
            <person name="Watson M."/>
            <person name="Adriaenssens E.M."/>
            <person name="Foster-Nyarko E."/>
            <person name="Jarju S."/>
            <person name="Secka A."/>
            <person name="Antonio M."/>
            <person name="Oren A."/>
            <person name="Chaudhuri R.R."/>
            <person name="La Ragione R."/>
            <person name="Hildebrand F."/>
            <person name="Pallen M.J."/>
        </authorList>
    </citation>
    <scope>NUCLEOTIDE SEQUENCE</scope>
    <source>
        <strain evidence="3">ChiBcolR8-3208</strain>
    </source>
</reference>
<evidence type="ECO:0000256" key="1">
    <source>
        <dbReference type="ARBA" id="ARBA00023002"/>
    </source>
</evidence>